<dbReference type="InterPro" id="IPR001387">
    <property type="entry name" value="Cro/C1-type_HTH"/>
</dbReference>
<dbReference type="Pfam" id="PF01381">
    <property type="entry name" value="HTH_3"/>
    <property type="match status" value="1"/>
</dbReference>
<feature type="domain" description="HTH cro/C1-type" evidence="2">
    <location>
        <begin position="43"/>
        <end position="79"/>
    </location>
</feature>
<sequence>MGTHPPGLLARRLNRLFETVHPRGRGPFSNEEVARAVRAQGGDISKQYIAYLRNGERGNPRIHHLEALAKFFGVSVSYFLDEDSGSFTERKLEELAAWRDAGLTQEDLRSLERAGVTGVAMRAVGLSPKGLEFAKAILDQLRQMEGLAPGQDSLGQDGGQDSPRPAG</sequence>
<dbReference type="EMBL" id="BAABET010000004">
    <property type="protein sequence ID" value="GAA4312526.1"/>
    <property type="molecule type" value="Genomic_DNA"/>
</dbReference>
<evidence type="ECO:0000259" key="2">
    <source>
        <dbReference type="PROSITE" id="PS50943"/>
    </source>
</evidence>
<proteinExistence type="predicted"/>
<keyword evidence="4" id="KW-1185">Reference proteome</keyword>
<dbReference type="Proteomes" id="UP001501115">
    <property type="component" value="Unassembled WGS sequence"/>
</dbReference>
<dbReference type="InterPro" id="IPR010982">
    <property type="entry name" value="Lambda_DNA-bd_dom_sf"/>
</dbReference>
<protein>
    <submittedName>
        <fullName evidence="3">Helix-turn-helix transcriptional regulator</fullName>
    </submittedName>
</protein>
<name>A0ABP8FWQ0_9ACTN</name>
<accession>A0ABP8FWQ0</accession>
<dbReference type="CDD" id="cd00093">
    <property type="entry name" value="HTH_XRE"/>
    <property type="match status" value="1"/>
</dbReference>
<feature type="compositionally biased region" description="Low complexity" evidence="1">
    <location>
        <begin position="150"/>
        <end position="167"/>
    </location>
</feature>
<dbReference type="RefSeq" id="WP_345662252.1">
    <property type="nucleotide sequence ID" value="NZ_BAABET010000004.1"/>
</dbReference>
<evidence type="ECO:0000256" key="1">
    <source>
        <dbReference type="SAM" id="MobiDB-lite"/>
    </source>
</evidence>
<dbReference type="SUPFAM" id="SSF47413">
    <property type="entry name" value="lambda repressor-like DNA-binding domains"/>
    <property type="match status" value="1"/>
</dbReference>
<gene>
    <name evidence="3" type="ORF">GCM10023086_33120</name>
</gene>
<organism evidence="3 4">
    <name type="scientific">Streptomyces venetus</name>
    <dbReference type="NCBI Taxonomy" id="1701086"/>
    <lineage>
        <taxon>Bacteria</taxon>
        <taxon>Bacillati</taxon>
        <taxon>Actinomycetota</taxon>
        <taxon>Actinomycetes</taxon>
        <taxon>Kitasatosporales</taxon>
        <taxon>Streptomycetaceae</taxon>
        <taxon>Streptomyces</taxon>
    </lineage>
</organism>
<reference evidence="4" key="1">
    <citation type="journal article" date="2019" name="Int. J. Syst. Evol. Microbiol.">
        <title>The Global Catalogue of Microorganisms (GCM) 10K type strain sequencing project: providing services to taxonomists for standard genome sequencing and annotation.</title>
        <authorList>
            <consortium name="The Broad Institute Genomics Platform"/>
            <consortium name="The Broad Institute Genome Sequencing Center for Infectious Disease"/>
            <person name="Wu L."/>
            <person name="Ma J."/>
        </authorList>
    </citation>
    <scope>NUCLEOTIDE SEQUENCE [LARGE SCALE GENOMIC DNA]</scope>
    <source>
        <strain evidence="4">JCM 31290</strain>
    </source>
</reference>
<evidence type="ECO:0000313" key="4">
    <source>
        <dbReference type="Proteomes" id="UP001501115"/>
    </source>
</evidence>
<dbReference type="Gene3D" id="1.10.260.40">
    <property type="entry name" value="lambda repressor-like DNA-binding domains"/>
    <property type="match status" value="1"/>
</dbReference>
<evidence type="ECO:0000313" key="3">
    <source>
        <dbReference type="EMBL" id="GAA4312526.1"/>
    </source>
</evidence>
<comment type="caution">
    <text evidence="3">The sequence shown here is derived from an EMBL/GenBank/DDBJ whole genome shotgun (WGS) entry which is preliminary data.</text>
</comment>
<dbReference type="PROSITE" id="PS50943">
    <property type="entry name" value="HTH_CROC1"/>
    <property type="match status" value="1"/>
</dbReference>
<feature type="region of interest" description="Disordered" evidence="1">
    <location>
        <begin position="147"/>
        <end position="167"/>
    </location>
</feature>